<organism evidence="4 5">
    <name type="scientific">Panagrolaimus superbus</name>
    <dbReference type="NCBI Taxonomy" id="310955"/>
    <lineage>
        <taxon>Eukaryota</taxon>
        <taxon>Metazoa</taxon>
        <taxon>Ecdysozoa</taxon>
        <taxon>Nematoda</taxon>
        <taxon>Chromadorea</taxon>
        <taxon>Rhabditida</taxon>
        <taxon>Tylenchina</taxon>
        <taxon>Panagrolaimomorpha</taxon>
        <taxon>Panagrolaimoidea</taxon>
        <taxon>Panagrolaimidae</taxon>
        <taxon>Panagrolaimus</taxon>
    </lineage>
</organism>
<dbReference type="Gene3D" id="3.10.100.10">
    <property type="entry name" value="Mannose-Binding Protein A, subunit A"/>
    <property type="match status" value="1"/>
</dbReference>
<dbReference type="Pfam" id="PF06482">
    <property type="entry name" value="Endostatin"/>
    <property type="match status" value="1"/>
</dbReference>
<dbReference type="InterPro" id="IPR045463">
    <property type="entry name" value="XV/XVIII_trimerization_dom"/>
</dbReference>
<evidence type="ECO:0000256" key="1">
    <source>
        <dbReference type="SAM" id="MobiDB-lite"/>
    </source>
</evidence>
<protein>
    <submittedName>
        <fullName evidence="5">Endostatin domain-containing protein</fullName>
    </submittedName>
</protein>
<evidence type="ECO:0000313" key="5">
    <source>
        <dbReference type="WBParaSite" id="PSU_v2.g1342.t1"/>
    </source>
</evidence>
<sequence length="427" mass="49056">MTLIKTSEIPHDNRRDNQRSTALPEYDTRIHKHSSTKGEKGERGERGPPGPPGQPGTSYAPSSHHSSSSSSGSGGIVSVYQTSTELFASHRSTPIGQLAFSISAQELYIRVNNGWAKVKLEGFYPSVEQRAPVLNDDGDTASVDEYQPPPSPATQTYEPEIRTIAPPRRIEPPPRESSQDDQRLRHQQQLQLQQQQQRDQQLREQQQQREQQLREREREREHGYPYHQKPLSHANPQDKVLHLIALNAPVNGRMAGIRGADLQCYQHARKSGYRTTFRAFLSSNVQDLRDLVHYADNDTIVVNSRGEKLFDTWSHIFNPTIAPKINVPIYSFNQKNIFDDNQQWQDRYIWHGSDETGRRLEQNFCEFWRTNDQYAHGMASAVQSGRPLITDAEPISCHRHLIVLCVENMSKYNVDLRLGQRKQRYKF</sequence>
<accession>A0A914XZN1</accession>
<evidence type="ECO:0000259" key="2">
    <source>
        <dbReference type="Pfam" id="PF06482"/>
    </source>
</evidence>
<dbReference type="Gene3D" id="3.40.1620.70">
    <property type="match status" value="1"/>
</dbReference>
<dbReference type="AlphaFoldDB" id="A0A914XZN1"/>
<reference evidence="5" key="1">
    <citation type="submission" date="2022-11" db="UniProtKB">
        <authorList>
            <consortium name="WormBaseParasite"/>
        </authorList>
    </citation>
    <scope>IDENTIFICATION</scope>
</reference>
<feature type="region of interest" description="Disordered" evidence="1">
    <location>
        <begin position="132"/>
        <end position="233"/>
    </location>
</feature>
<evidence type="ECO:0000259" key="3">
    <source>
        <dbReference type="Pfam" id="PF20010"/>
    </source>
</evidence>
<dbReference type="Proteomes" id="UP000887577">
    <property type="component" value="Unplaced"/>
</dbReference>
<dbReference type="WBParaSite" id="PSU_v2.g1342.t1">
    <property type="protein sequence ID" value="PSU_v2.g1342.t1"/>
    <property type="gene ID" value="PSU_v2.g1342"/>
</dbReference>
<dbReference type="InterPro" id="IPR016187">
    <property type="entry name" value="CTDL_fold"/>
</dbReference>
<feature type="domain" description="Collagen type XV/XVIII trimerization" evidence="3">
    <location>
        <begin position="77"/>
        <end position="123"/>
    </location>
</feature>
<feature type="compositionally biased region" description="Low complexity" evidence="1">
    <location>
        <begin position="187"/>
        <end position="210"/>
    </location>
</feature>
<dbReference type="SUPFAM" id="SSF56436">
    <property type="entry name" value="C-type lectin-like"/>
    <property type="match status" value="1"/>
</dbReference>
<dbReference type="InterPro" id="IPR010515">
    <property type="entry name" value="Collagenase_NC10/endostatin"/>
</dbReference>
<dbReference type="InterPro" id="IPR016186">
    <property type="entry name" value="C-type_lectin-like/link_sf"/>
</dbReference>
<name>A0A914XZN1_9BILA</name>
<feature type="compositionally biased region" description="Basic and acidic residues" evidence="1">
    <location>
        <begin position="36"/>
        <end position="46"/>
    </location>
</feature>
<dbReference type="Pfam" id="PF20010">
    <property type="entry name" value="Collagen_trimer"/>
    <property type="match status" value="1"/>
</dbReference>
<feature type="compositionally biased region" description="Basic and acidic residues" evidence="1">
    <location>
        <begin position="211"/>
        <end position="224"/>
    </location>
</feature>
<feature type="compositionally biased region" description="Basic and acidic residues" evidence="1">
    <location>
        <begin position="8"/>
        <end position="18"/>
    </location>
</feature>
<evidence type="ECO:0000313" key="4">
    <source>
        <dbReference type="Proteomes" id="UP000887577"/>
    </source>
</evidence>
<feature type="region of interest" description="Disordered" evidence="1">
    <location>
        <begin position="1"/>
        <end position="76"/>
    </location>
</feature>
<feature type="compositionally biased region" description="Low complexity" evidence="1">
    <location>
        <begin position="62"/>
        <end position="71"/>
    </location>
</feature>
<feature type="compositionally biased region" description="Basic and acidic residues" evidence="1">
    <location>
        <begin position="168"/>
        <end position="184"/>
    </location>
</feature>
<keyword evidence="4" id="KW-1185">Reference proteome</keyword>
<feature type="domain" description="Collagenase NC10/endostatin" evidence="2">
    <location>
        <begin position="241"/>
        <end position="409"/>
    </location>
</feature>
<proteinExistence type="predicted"/>